<dbReference type="CDD" id="cd00060">
    <property type="entry name" value="FHA"/>
    <property type="match status" value="1"/>
</dbReference>
<dbReference type="InterPro" id="IPR050923">
    <property type="entry name" value="Cell_Proc_Reg/RNA_Proc"/>
</dbReference>
<protein>
    <submittedName>
        <fullName evidence="4">FHA domain-containing protein</fullName>
    </submittedName>
</protein>
<dbReference type="EMBL" id="MUZR01000044">
    <property type="protein sequence ID" value="OOC09593.1"/>
    <property type="molecule type" value="Genomic_DNA"/>
</dbReference>
<comment type="caution">
    <text evidence="4">The sequence shown here is derived from an EMBL/GenBank/DDBJ whole genome shotgun (WGS) entry which is preliminary data.</text>
</comment>
<dbReference type="Proteomes" id="UP000189177">
    <property type="component" value="Unassembled WGS sequence"/>
</dbReference>
<organism evidence="4 5">
    <name type="scientific">Thioalkalivibrio halophilus</name>
    <dbReference type="NCBI Taxonomy" id="252474"/>
    <lineage>
        <taxon>Bacteria</taxon>
        <taxon>Pseudomonadati</taxon>
        <taxon>Pseudomonadota</taxon>
        <taxon>Gammaproteobacteria</taxon>
        <taxon>Chromatiales</taxon>
        <taxon>Ectothiorhodospiraceae</taxon>
        <taxon>Thioalkalivibrio</taxon>
    </lineage>
</organism>
<keyword evidence="2" id="KW-0472">Membrane</keyword>
<keyword evidence="5" id="KW-1185">Reference proteome</keyword>
<accession>A0A1V2ZXN6</accession>
<evidence type="ECO:0000259" key="3">
    <source>
        <dbReference type="PROSITE" id="PS50006"/>
    </source>
</evidence>
<feature type="transmembrane region" description="Helical" evidence="2">
    <location>
        <begin position="157"/>
        <end position="176"/>
    </location>
</feature>
<dbReference type="SUPFAM" id="SSF49879">
    <property type="entry name" value="SMAD/FHA domain"/>
    <property type="match status" value="1"/>
</dbReference>
<dbReference type="AlphaFoldDB" id="A0A1V2ZXN6"/>
<feature type="compositionally biased region" description="Basic and acidic residues" evidence="1">
    <location>
        <begin position="1"/>
        <end position="15"/>
    </location>
</feature>
<gene>
    <name evidence="4" type="ORF">B1A74_10360</name>
</gene>
<keyword evidence="2" id="KW-0812">Transmembrane</keyword>
<evidence type="ECO:0000313" key="4">
    <source>
        <dbReference type="EMBL" id="OOC09593.1"/>
    </source>
</evidence>
<keyword evidence="2" id="KW-1133">Transmembrane helix</keyword>
<name>A0A1V2ZXN6_9GAMM</name>
<evidence type="ECO:0000256" key="2">
    <source>
        <dbReference type="SAM" id="Phobius"/>
    </source>
</evidence>
<reference evidence="4 5" key="1">
    <citation type="submission" date="2017-02" db="EMBL/GenBank/DDBJ databases">
        <title>Genomic diversity within the haloalkaliphilic genus Thioalkalivibrio.</title>
        <authorList>
            <person name="Ahn A.-C."/>
            <person name="Meier-Kolthoff J."/>
            <person name="Overmars L."/>
            <person name="Richter M."/>
            <person name="Woyke T."/>
            <person name="Sorokin D.Y."/>
            <person name="Muyzer G."/>
        </authorList>
    </citation>
    <scope>NUCLEOTIDE SEQUENCE [LARGE SCALE GENOMIC DNA]</scope>
    <source>
        <strain evidence="4 5">HL17</strain>
    </source>
</reference>
<dbReference type="InterPro" id="IPR008984">
    <property type="entry name" value="SMAD_FHA_dom_sf"/>
</dbReference>
<dbReference type="OrthoDB" id="151099at2"/>
<sequence>MNEHSEGRGEGRDRNGPQGTMLFQRGELPEAPPEPAGTEVEESDLPVLVGVAEPFKQQRLLMRPGRHSLGRQSDNDIVLQEPSVSSQHAWVINEDGECRVMNLLSTNGTWVNGERVHEATLREGDRVRFGGAEFVFHHRDHAGAGLPLAGRRPRWRVWLAGGAAVLVLAVLVRIGLEVLA</sequence>
<dbReference type="RefSeq" id="WP_024328596.1">
    <property type="nucleotide sequence ID" value="NZ_MUZR01000044.1"/>
</dbReference>
<proteinExistence type="predicted"/>
<dbReference type="PANTHER" id="PTHR23308">
    <property type="entry name" value="NUCLEAR INHIBITOR OF PROTEIN PHOSPHATASE-1"/>
    <property type="match status" value="1"/>
</dbReference>
<dbReference type="PROSITE" id="PS50006">
    <property type="entry name" value="FHA_DOMAIN"/>
    <property type="match status" value="1"/>
</dbReference>
<evidence type="ECO:0000313" key="5">
    <source>
        <dbReference type="Proteomes" id="UP000189177"/>
    </source>
</evidence>
<dbReference type="Gene3D" id="2.60.200.20">
    <property type="match status" value="1"/>
</dbReference>
<dbReference type="InterPro" id="IPR000253">
    <property type="entry name" value="FHA_dom"/>
</dbReference>
<dbReference type="SMART" id="SM00240">
    <property type="entry name" value="FHA"/>
    <property type="match status" value="1"/>
</dbReference>
<feature type="domain" description="FHA" evidence="3">
    <location>
        <begin position="67"/>
        <end position="116"/>
    </location>
</feature>
<evidence type="ECO:0000256" key="1">
    <source>
        <dbReference type="SAM" id="MobiDB-lite"/>
    </source>
</evidence>
<dbReference type="STRING" id="252474.B1A74_10360"/>
<feature type="region of interest" description="Disordered" evidence="1">
    <location>
        <begin position="1"/>
        <end position="44"/>
    </location>
</feature>
<dbReference type="Pfam" id="PF00498">
    <property type="entry name" value="FHA"/>
    <property type="match status" value="1"/>
</dbReference>